<keyword evidence="7" id="KW-1185">Reference proteome</keyword>
<feature type="transmembrane region" description="Helical" evidence="5">
    <location>
        <begin position="69"/>
        <end position="90"/>
    </location>
</feature>
<comment type="subcellular location">
    <subcellularLocation>
        <location evidence="1">Membrane</location>
        <topology evidence="1">Multi-pass membrane protein</topology>
    </subcellularLocation>
</comment>
<evidence type="ECO:0000256" key="1">
    <source>
        <dbReference type="ARBA" id="ARBA00004141"/>
    </source>
</evidence>
<keyword evidence="4 5" id="KW-0472">Membrane</keyword>
<evidence type="ECO:0000256" key="4">
    <source>
        <dbReference type="ARBA" id="ARBA00023136"/>
    </source>
</evidence>
<dbReference type="Pfam" id="PF13564">
    <property type="entry name" value="DoxX_2"/>
    <property type="match status" value="1"/>
</dbReference>
<reference evidence="6 7" key="1">
    <citation type="journal article" date="2019" name="Emerg. Microbes Infect.">
        <title>Comprehensive subspecies identification of 175 nontuberculous mycobacteria species based on 7547 genomic profiles.</title>
        <authorList>
            <person name="Matsumoto Y."/>
            <person name="Kinjo T."/>
            <person name="Motooka D."/>
            <person name="Nabeya D."/>
            <person name="Jung N."/>
            <person name="Uechi K."/>
            <person name="Horii T."/>
            <person name="Iida T."/>
            <person name="Fujita J."/>
            <person name="Nakamura S."/>
        </authorList>
    </citation>
    <scope>NUCLEOTIDE SEQUENCE [LARGE SCALE GENOMIC DNA]</scope>
    <source>
        <strain evidence="6 7">JCM 12272</strain>
    </source>
</reference>
<evidence type="ECO:0008006" key="8">
    <source>
        <dbReference type="Google" id="ProtNLM"/>
    </source>
</evidence>
<evidence type="ECO:0000256" key="5">
    <source>
        <dbReference type="SAM" id="Phobius"/>
    </source>
</evidence>
<evidence type="ECO:0000256" key="2">
    <source>
        <dbReference type="ARBA" id="ARBA00022692"/>
    </source>
</evidence>
<sequence length="121" mass="12449">MNVALWAAQLTLAVVFAVSGTAKLTMARQRLLDTGQTGVAVFPMPVVRFTAAMELLAAIGLIAPGITGIGSVLTPLAAAGLCVVMVGAAWAHGRLHEPRNVLVNTVLFALAAFVMIGRGLV</sequence>
<dbReference type="RefSeq" id="WP_163667369.1">
    <property type="nucleotide sequence ID" value="NZ_AP022565.1"/>
</dbReference>
<dbReference type="GO" id="GO:0016020">
    <property type="term" value="C:membrane"/>
    <property type="evidence" value="ECO:0007669"/>
    <property type="project" value="UniProtKB-SubCell"/>
</dbReference>
<dbReference type="Proteomes" id="UP000466906">
    <property type="component" value="Chromosome"/>
</dbReference>
<dbReference type="InterPro" id="IPR032808">
    <property type="entry name" value="DoxX"/>
</dbReference>
<proteinExistence type="predicted"/>
<dbReference type="AlphaFoldDB" id="A0A6N4UXU2"/>
<keyword evidence="2 5" id="KW-0812">Transmembrane</keyword>
<feature type="transmembrane region" description="Helical" evidence="5">
    <location>
        <begin position="41"/>
        <end position="62"/>
    </location>
</feature>
<organism evidence="6 7">
    <name type="scientific">Mycolicibacterium alvei</name>
    <dbReference type="NCBI Taxonomy" id="67081"/>
    <lineage>
        <taxon>Bacteria</taxon>
        <taxon>Bacillati</taxon>
        <taxon>Actinomycetota</taxon>
        <taxon>Actinomycetes</taxon>
        <taxon>Mycobacteriales</taxon>
        <taxon>Mycobacteriaceae</taxon>
        <taxon>Mycolicibacterium</taxon>
    </lineage>
</organism>
<gene>
    <name evidence="6" type="ORF">MALV_43430</name>
</gene>
<evidence type="ECO:0000256" key="3">
    <source>
        <dbReference type="ARBA" id="ARBA00022989"/>
    </source>
</evidence>
<dbReference type="KEGG" id="malv:MALV_43430"/>
<protein>
    <recommendedName>
        <fullName evidence="8">DoxX family protein</fullName>
    </recommendedName>
</protein>
<evidence type="ECO:0000313" key="7">
    <source>
        <dbReference type="Proteomes" id="UP000466906"/>
    </source>
</evidence>
<name>A0A6N4UXU2_9MYCO</name>
<keyword evidence="3 5" id="KW-1133">Transmembrane helix</keyword>
<evidence type="ECO:0000313" key="6">
    <source>
        <dbReference type="EMBL" id="BBX29218.1"/>
    </source>
</evidence>
<feature type="transmembrane region" description="Helical" evidence="5">
    <location>
        <begin position="102"/>
        <end position="120"/>
    </location>
</feature>
<dbReference type="EMBL" id="AP022565">
    <property type="protein sequence ID" value="BBX29218.1"/>
    <property type="molecule type" value="Genomic_DNA"/>
</dbReference>
<accession>A0A6N4UXU2</accession>